<dbReference type="Ensembl" id="ENSOSIT00000035428.1">
    <property type="protein sequence ID" value="ENSOSIP00000033614.1"/>
    <property type="gene ID" value="ENSOSIG00000016971.1"/>
</dbReference>
<sequence>NRLTCSLTNRTFLFCCPALLVGFCIISITETETAHKKGGYFYFYLYQPAYVEASTTGVQTVQSENISIKTAFNLKIKSTERLFVDLN</sequence>
<keyword evidence="3" id="KW-1185">Reference proteome</keyword>
<dbReference type="Proteomes" id="UP000694383">
    <property type="component" value="Unplaced"/>
</dbReference>
<feature type="transmembrane region" description="Helical" evidence="1">
    <location>
        <begin position="12"/>
        <end position="29"/>
    </location>
</feature>
<keyword evidence="1" id="KW-0472">Membrane</keyword>
<proteinExistence type="predicted"/>
<protein>
    <submittedName>
        <fullName evidence="2">Uncharacterized protein</fullName>
    </submittedName>
</protein>
<dbReference type="AlphaFoldDB" id="A0A8C7YYL3"/>
<organism evidence="2 3">
    <name type="scientific">Oryzias sinensis</name>
    <name type="common">Chinese medaka</name>
    <dbReference type="NCBI Taxonomy" id="183150"/>
    <lineage>
        <taxon>Eukaryota</taxon>
        <taxon>Metazoa</taxon>
        <taxon>Chordata</taxon>
        <taxon>Craniata</taxon>
        <taxon>Vertebrata</taxon>
        <taxon>Euteleostomi</taxon>
        <taxon>Actinopterygii</taxon>
        <taxon>Neopterygii</taxon>
        <taxon>Teleostei</taxon>
        <taxon>Neoteleostei</taxon>
        <taxon>Acanthomorphata</taxon>
        <taxon>Ovalentaria</taxon>
        <taxon>Atherinomorphae</taxon>
        <taxon>Beloniformes</taxon>
        <taxon>Adrianichthyidae</taxon>
        <taxon>Oryziinae</taxon>
        <taxon>Oryzias</taxon>
    </lineage>
</organism>
<accession>A0A8C7YYL3</accession>
<name>A0A8C7YYL3_9TELE</name>
<reference evidence="2" key="1">
    <citation type="submission" date="2025-08" db="UniProtKB">
        <authorList>
            <consortium name="Ensembl"/>
        </authorList>
    </citation>
    <scope>IDENTIFICATION</scope>
</reference>
<reference evidence="2" key="2">
    <citation type="submission" date="2025-09" db="UniProtKB">
        <authorList>
            <consortium name="Ensembl"/>
        </authorList>
    </citation>
    <scope>IDENTIFICATION</scope>
</reference>
<evidence type="ECO:0000256" key="1">
    <source>
        <dbReference type="SAM" id="Phobius"/>
    </source>
</evidence>
<evidence type="ECO:0000313" key="3">
    <source>
        <dbReference type="Proteomes" id="UP000694383"/>
    </source>
</evidence>
<evidence type="ECO:0000313" key="2">
    <source>
        <dbReference type="Ensembl" id="ENSOSIP00000033614.1"/>
    </source>
</evidence>
<keyword evidence="1" id="KW-1133">Transmembrane helix</keyword>
<keyword evidence="1" id="KW-0812">Transmembrane</keyword>